<sequence>MTAVGDAASTADRWGHHTSHFGSFRGRADGDRLQVRPHECDPEPYDLIDNIASGVRHEARVTRPHVRRGWLERGAQSKDLRGRDEFVAVDWDVALDLLAGELRRVYGEFGAAGVFGGSYGWSSAGRFHHAQTQVHRFLNSLGGYVRSVNTYSSGASEVLMPHVAGSHDAVIKQINSWEDLAEHTELLVSFGGVASKNGAVNPGGITSHVQNGWLRKMASNGCRFVLVGPLRDDLLDEIEADWLTPLPGSDLALMIGLAGELVLQDLVDRDFVDRYCSGFAEFEDYLSGSTDGTAKDARWASKICRIEESDIRSLAHAMGTSATMITCSYSLQRIRHGEQMPWMALILAAMTGGIGRPGRGYAHGLGAMGGNGKREAVVPFPSFPQGVNECSDFIPVARIADMLLAPGADYEYNGEVRTYPDVKLVYWAGGNPFHHHQNLFRLQEAFRKPDTVVVHESAWTSTARHADIVLPATMSVERSDIGAARNDSHLMPMQQLIAPYGEARDDFDIFADLAGRLGTAATYTGGRTSDEWVRAMYEHWLGRMSDADMTAPDFESFWQDGPFEMVLRPIRRTLEEFVSDPVANKLNTRSGKIEIVSEVIREFDYDDCPPHPTWTAPVEWLGGRRAESFPIHLIANQPDGKLHSQLDFGSASTRHKRNGREVVRMHPADAAPRSLADGDLVRVWNDRGSCFATVEVTERVMRSVARLPTGAWFDPQVVGGLGTVCVHGNPNVLTADTGTSRLAQACTGQHVLVEITKWEDPVPPVQVHRPPTP</sequence>
<keyword evidence="3" id="KW-0500">Molybdenum</keyword>
<comment type="cofactor">
    <cofactor evidence="1">
        <name>Mo-bis(molybdopterin guanine dinucleotide)</name>
        <dbReference type="ChEBI" id="CHEBI:60539"/>
    </cofactor>
</comment>
<evidence type="ECO:0000313" key="10">
    <source>
        <dbReference type="Proteomes" id="UP001432000"/>
    </source>
</evidence>
<dbReference type="PANTHER" id="PTHR43742:SF10">
    <property type="entry name" value="TRIMETHYLAMINE-N-OXIDE REDUCTASE 2"/>
    <property type="match status" value="1"/>
</dbReference>
<reference evidence="9 10" key="1">
    <citation type="submission" date="2024-03" db="EMBL/GenBank/DDBJ databases">
        <title>Natural products discovery in diverse microorganisms through a two-stage MS feature dereplication strategy.</title>
        <authorList>
            <person name="Zhang R."/>
        </authorList>
    </citation>
    <scope>NUCLEOTIDE SEQUENCE [LARGE SCALE GENOMIC DNA]</scope>
    <source>
        <strain evidence="9 10">18930</strain>
    </source>
</reference>
<dbReference type="Gene3D" id="3.40.50.740">
    <property type="match status" value="1"/>
</dbReference>
<feature type="domain" description="Molybdopterin oxidoreductase N-terminal" evidence="8">
    <location>
        <begin position="17"/>
        <end position="55"/>
    </location>
</feature>
<evidence type="ECO:0000256" key="1">
    <source>
        <dbReference type="ARBA" id="ARBA00001942"/>
    </source>
</evidence>
<accession>A0ABZ2PHV0</accession>
<dbReference type="Proteomes" id="UP001432000">
    <property type="component" value="Chromosome"/>
</dbReference>
<proteinExistence type="inferred from homology"/>
<evidence type="ECO:0000256" key="4">
    <source>
        <dbReference type="ARBA" id="ARBA00022723"/>
    </source>
</evidence>
<dbReference type="InterPro" id="IPR006657">
    <property type="entry name" value="MoPterin_dinucl-bd_dom"/>
</dbReference>
<dbReference type="EMBL" id="CP147846">
    <property type="protein sequence ID" value="WXG68760.1"/>
    <property type="molecule type" value="Genomic_DNA"/>
</dbReference>
<dbReference type="PANTHER" id="PTHR43742">
    <property type="entry name" value="TRIMETHYLAMINE-N-OXIDE REDUCTASE"/>
    <property type="match status" value="1"/>
</dbReference>
<evidence type="ECO:0000256" key="2">
    <source>
        <dbReference type="ARBA" id="ARBA00010312"/>
    </source>
</evidence>
<dbReference type="Gene3D" id="2.40.40.20">
    <property type="match status" value="1"/>
</dbReference>
<dbReference type="InterPro" id="IPR006656">
    <property type="entry name" value="Mopterin_OxRdtase"/>
</dbReference>
<evidence type="ECO:0000256" key="5">
    <source>
        <dbReference type="ARBA" id="ARBA00023002"/>
    </source>
</evidence>
<keyword evidence="5" id="KW-0560">Oxidoreductase</keyword>
<dbReference type="InterPro" id="IPR041954">
    <property type="entry name" value="CT_DMSOR/BSOR/TMAOR"/>
</dbReference>
<dbReference type="InterPro" id="IPR050612">
    <property type="entry name" value="Prok_Mopterin_Oxidored"/>
</dbReference>
<dbReference type="RefSeq" id="WP_338889164.1">
    <property type="nucleotide sequence ID" value="NZ_CP147846.1"/>
</dbReference>
<keyword evidence="10" id="KW-1185">Reference proteome</keyword>
<dbReference type="Pfam" id="PF00384">
    <property type="entry name" value="Molybdopterin"/>
    <property type="match status" value="1"/>
</dbReference>
<name>A0ABZ2PHV0_9NOCA</name>
<protein>
    <submittedName>
        <fullName evidence="9">Molybdopterin-dependent oxidoreductase</fullName>
    </submittedName>
</protein>
<evidence type="ECO:0000259" key="7">
    <source>
        <dbReference type="Pfam" id="PF01568"/>
    </source>
</evidence>
<organism evidence="9 10">
    <name type="scientific">Rhodococcus sovatensis</name>
    <dbReference type="NCBI Taxonomy" id="1805840"/>
    <lineage>
        <taxon>Bacteria</taxon>
        <taxon>Bacillati</taxon>
        <taxon>Actinomycetota</taxon>
        <taxon>Actinomycetes</taxon>
        <taxon>Mycobacteriales</taxon>
        <taxon>Nocardiaceae</taxon>
        <taxon>Rhodococcus</taxon>
    </lineage>
</organism>
<dbReference type="Gene3D" id="3.90.55.10">
    <property type="entry name" value="Dimethylsulfoxide Reductase, domain 3"/>
    <property type="match status" value="1"/>
</dbReference>
<evidence type="ECO:0000259" key="8">
    <source>
        <dbReference type="Pfam" id="PF18364"/>
    </source>
</evidence>
<feature type="domain" description="Molybdopterin dinucleotide-binding" evidence="7">
    <location>
        <begin position="632"/>
        <end position="747"/>
    </location>
</feature>
<dbReference type="Gene3D" id="3.40.228.10">
    <property type="entry name" value="Dimethylsulfoxide Reductase, domain 2"/>
    <property type="match status" value="1"/>
</dbReference>
<dbReference type="CDD" id="cd02793">
    <property type="entry name" value="MopB_CT_DMSOR-BSOR-TMAOR"/>
    <property type="match status" value="1"/>
</dbReference>
<keyword evidence="4" id="KW-0479">Metal-binding</keyword>
<dbReference type="Pfam" id="PF01568">
    <property type="entry name" value="Molydop_binding"/>
    <property type="match status" value="1"/>
</dbReference>
<evidence type="ECO:0000313" key="9">
    <source>
        <dbReference type="EMBL" id="WXG68760.1"/>
    </source>
</evidence>
<gene>
    <name evidence="9" type="ORF">WDS16_26860</name>
</gene>
<evidence type="ECO:0000259" key="6">
    <source>
        <dbReference type="Pfam" id="PF00384"/>
    </source>
</evidence>
<comment type="similarity">
    <text evidence="2">Belongs to the prokaryotic molybdopterin-containing oxidoreductase family.</text>
</comment>
<dbReference type="SUPFAM" id="SSF53706">
    <property type="entry name" value="Formate dehydrogenase/DMSO reductase, domains 1-3"/>
    <property type="match status" value="1"/>
</dbReference>
<dbReference type="InterPro" id="IPR041460">
    <property type="entry name" value="Molybdopterin_N"/>
</dbReference>
<dbReference type="InterPro" id="IPR009010">
    <property type="entry name" value="Asp_de-COase-like_dom_sf"/>
</dbReference>
<evidence type="ECO:0000256" key="3">
    <source>
        <dbReference type="ARBA" id="ARBA00022505"/>
    </source>
</evidence>
<dbReference type="SUPFAM" id="SSF50692">
    <property type="entry name" value="ADC-like"/>
    <property type="match status" value="1"/>
</dbReference>
<feature type="domain" description="Molybdopterin oxidoreductase" evidence="6">
    <location>
        <begin position="60"/>
        <end position="515"/>
    </location>
</feature>
<dbReference type="Pfam" id="PF18364">
    <property type="entry name" value="Molybdopterin_N"/>
    <property type="match status" value="1"/>
</dbReference>